<name>A0A3E3JZD0_9FIRM</name>
<dbReference type="Pfam" id="PF13561">
    <property type="entry name" value="adh_short_C2"/>
    <property type="match status" value="1"/>
</dbReference>
<dbReference type="RefSeq" id="WP_117493740.1">
    <property type="nucleotide sequence ID" value="NZ_CAUWLM010000004.1"/>
</dbReference>
<dbReference type="OrthoDB" id="9803333at2"/>
<sequence>MGKIVVTTGGNGTLGKSVVKKLIKEGYFVISLVHTLSDEKKVNILEVETDLSDINAIQRSIERVKLIISKIEIESLSIIHMAGIYEKQKFPVKIGDMQKWNEIFWVNTFSFYFIVSELVDLFKLIRRGNIIAVSSNLTKLVNNDTAAYIGAKAALEKITVQLAYQLGEYNICCNIICPGFFFSAMSNNIPLKVLEEIKKNTPLNQVVTEETIATVILDILCSKNLGMTGQIITVDGGNTIGFAKN</sequence>
<reference evidence="2 3" key="1">
    <citation type="submission" date="2018-08" db="EMBL/GenBank/DDBJ databases">
        <title>A genome reference for cultivated species of the human gut microbiota.</title>
        <authorList>
            <person name="Zou Y."/>
            <person name="Xue W."/>
            <person name="Luo G."/>
        </authorList>
    </citation>
    <scope>NUCLEOTIDE SEQUENCE [LARGE SCALE GENOMIC DNA]</scope>
    <source>
        <strain evidence="2 3">AF37-2AT</strain>
    </source>
</reference>
<keyword evidence="3" id="KW-1185">Reference proteome</keyword>
<dbReference type="EMBL" id="QVLX01000008">
    <property type="protein sequence ID" value="RGE85381.1"/>
    <property type="molecule type" value="Genomic_DNA"/>
</dbReference>
<dbReference type="SUPFAM" id="SSF51735">
    <property type="entry name" value="NAD(P)-binding Rossmann-fold domains"/>
    <property type="match status" value="1"/>
</dbReference>
<dbReference type="PRINTS" id="PR00081">
    <property type="entry name" value="GDHRDH"/>
</dbReference>
<dbReference type="Proteomes" id="UP000261080">
    <property type="component" value="Unassembled WGS sequence"/>
</dbReference>
<dbReference type="CDD" id="cd05233">
    <property type="entry name" value="SDR_c"/>
    <property type="match status" value="1"/>
</dbReference>
<evidence type="ECO:0000256" key="1">
    <source>
        <dbReference type="ARBA" id="ARBA00006484"/>
    </source>
</evidence>
<organism evidence="2 3">
    <name type="scientific">Sellimonas intestinalis</name>
    <dbReference type="NCBI Taxonomy" id="1653434"/>
    <lineage>
        <taxon>Bacteria</taxon>
        <taxon>Bacillati</taxon>
        <taxon>Bacillota</taxon>
        <taxon>Clostridia</taxon>
        <taxon>Lachnospirales</taxon>
        <taxon>Lachnospiraceae</taxon>
        <taxon>Sellimonas</taxon>
    </lineage>
</organism>
<dbReference type="Gene3D" id="3.40.50.720">
    <property type="entry name" value="NAD(P)-binding Rossmann-like Domain"/>
    <property type="match status" value="1"/>
</dbReference>
<evidence type="ECO:0000313" key="3">
    <source>
        <dbReference type="Proteomes" id="UP000261080"/>
    </source>
</evidence>
<dbReference type="GO" id="GO:0030497">
    <property type="term" value="P:fatty acid elongation"/>
    <property type="evidence" value="ECO:0007669"/>
    <property type="project" value="TreeGrafter"/>
</dbReference>
<accession>A0A3E3JZD0</accession>
<evidence type="ECO:0000313" key="2">
    <source>
        <dbReference type="EMBL" id="RGE85381.1"/>
    </source>
</evidence>
<proteinExistence type="inferred from homology"/>
<protein>
    <submittedName>
        <fullName evidence="2">SDR family oxidoreductase</fullName>
    </submittedName>
</protein>
<dbReference type="PANTHER" id="PTHR42760">
    <property type="entry name" value="SHORT-CHAIN DEHYDROGENASES/REDUCTASES FAMILY MEMBER"/>
    <property type="match status" value="1"/>
</dbReference>
<dbReference type="InterPro" id="IPR002347">
    <property type="entry name" value="SDR_fam"/>
</dbReference>
<comment type="similarity">
    <text evidence="1">Belongs to the short-chain dehydrogenases/reductases (SDR) family.</text>
</comment>
<dbReference type="InterPro" id="IPR036291">
    <property type="entry name" value="NAD(P)-bd_dom_sf"/>
</dbReference>
<dbReference type="PANTHER" id="PTHR42760:SF40">
    <property type="entry name" value="3-OXOACYL-[ACYL-CARRIER-PROTEIN] REDUCTASE, CHLOROPLASTIC"/>
    <property type="match status" value="1"/>
</dbReference>
<comment type="caution">
    <text evidence="2">The sequence shown here is derived from an EMBL/GenBank/DDBJ whole genome shotgun (WGS) entry which is preliminary data.</text>
</comment>
<gene>
    <name evidence="2" type="ORF">DW016_12740</name>
</gene>
<dbReference type="GO" id="GO:0016616">
    <property type="term" value="F:oxidoreductase activity, acting on the CH-OH group of donors, NAD or NADP as acceptor"/>
    <property type="evidence" value="ECO:0007669"/>
    <property type="project" value="TreeGrafter"/>
</dbReference>
<dbReference type="AlphaFoldDB" id="A0A3E3JZD0"/>